<feature type="transmembrane region" description="Helical" evidence="2">
    <location>
        <begin position="332"/>
        <end position="358"/>
    </location>
</feature>
<feature type="transmembrane region" description="Helical" evidence="2">
    <location>
        <begin position="276"/>
        <end position="302"/>
    </location>
</feature>
<organism evidence="3 4">
    <name type="scientific">Cucurbitaria berberidis CBS 394.84</name>
    <dbReference type="NCBI Taxonomy" id="1168544"/>
    <lineage>
        <taxon>Eukaryota</taxon>
        <taxon>Fungi</taxon>
        <taxon>Dikarya</taxon>
        <taxon>Ascomycota</taxon>
        <taxon>Pezizomycotina</taxon>
        <taxon>Dothideomycetes</taxon>
        <taxon>Pleosporomycetidae</taxon>
        <taxon>Pleosporales</taxon>
        <taxon>Pleosporineae</taxon>
        <taxon>Cucurbitariaceae</taxon>
        <taxon>Cucurbitaria</taxon>
    </lineage>
</organism>
<keyword evidence="2" id="KW-0812">Transmembrane</keyword>
<dbReference type="OrthoDB" id="3525430at2759"/>
<accession>A0A9P4L6A7</accession>
<proteinExistence type="predicted"/>
<dbReference type="GeneID" id="63849276"/>
<gene>
    <name evidence="3" type="ORF">K460DRAFT_357311</name>
</gene>
<dbReference type="RefSeq" id="XP_040786168.1">
    <property type="nucleotide sequence ID" value="XM_040932024.1"/>
</dbReference>
<comment type="caution">
    <text evidence="3">The sequence shown here is derived from an EMBL/GenBank/DDBJ whole genome shotgun (WGS) entry which is preliminary data.</text>
</comment>
<feature type="transmembrane region" description="Helical" evidence="2">
    <location>
        <begin position="196"/>
        <end position="221"/>
    </location>
</feature>
<feature type="region of interest" description="Disordered" evidence="1">
    <location>
        <begin position="479"/>
        <end position="514"/>
    </location>
</feature>
<dbReference type="Proteomes" id="UP000800039">
    <property type="component" value="Unassembled WGS sequence"/>
</dbReference>
<evidence type="ECO:0000256" key="2">
    <source>
        <dbReference type="SAM" id="Phobius"/>
    </source>
</evidence>
<dbReference type="AlphaFoldDB" id="A0A9P4L6A7"/>
<sequence length="653" mass="73424">MFVEQFDQKNSWCSKCNSDTACRIPGWPVMNATSLCQSTPNQLLFGEEGCCIHGTEPFELAEWTGIFCNGSEWRQEFDICGGMACRDWEEWIMPWNWTVQNNTLPPDQQKCTTPSRYLAIYAGEHFFWLLATFGIGWIRLRIAQREEAKNRSILRYLLLYAWPGLVFKQSKEKVLKEKLLPEGEHLRPAITDRLRWGFPVIMGVVLAGIQLGFNFTAAHFIKSAPGYEDAPLTLLALLFCCRPRLSWLSCLLALISKKRLIKIFGFEPDGDGLWAAKLVLSSVAVTSAVTEAIMQLLGAYFLGSAAHVGEQRGFYVVHHLRPKMGGRDARHMYLGALFWVMLCIPLVVVWFFVALFFSQVYDAVAGWRRGIFHFLKPKSRKIPDLAKAPVTWLLDYINPDETSRSSSSSSQSNMHHHHILNETEQPFLVASNDPFNQPIAYQGPGSGDLFDEQPMAIAGRQSSRRSRYSHMSQYEQQPFAIPDMASGSRRPASLGYSHDGSAIQRRTPGGAQYNELSQSDELDEIQIDEQPLAVSSTSPPQRQVAIPSRRNASNASLLAPPTQDAPPLSSSNSSSNKRSDYTTVVNLKWQSWESKIIFAGAFLGMLAYASQWVFWDGFVKASGDRFCPPSVWKVSGIWWGGSFVYVGAPFMAY</sequence>
<reference evidence="3" key="1">
    <citation type="submission" date="2020-01" db="EMBL/GenBank/DDBJ databases">
        <authorList>
            <consortium name="DOE Joint Genome Institute"/>
            <person name="Haridas S."/>
            <person name="Albert R."/>
            <person name="Binder M."/>
            <person name="Bloem J."/>
            <person name="Labutti K."/>
            <person name="Salamov A."/>
            <person name="Andreopoulos B."/>
            <person name="Baker S.E."/>
            <person name="Barry K."/>
            <person name="Bills G."/>
            <person name="Bluhm B.H."/>
            <person name="Cannon C."/>
            <person name="Castanera R."/>
            <person name="Culley D.E."/>
            <person name="Daum C."/>
            <person name="Ezra D."/>
            <person name="Gonzalez J.B."/>
            <person name="Henrissat B."/>
            <person name="Kuo A."/>
            <person name="Liang C."/>
            <person name="Lipzen A."/>
            <person name="Lutzoni F."/>
            <person name="Magnuson J."/>
            <person name="Mondo S."/>
            <person name="Nolan M."/>
            <person name="Ohm R."/>
            <person name="Pangilinan J."/>
            <person name="Park H.-J."/>
            <person name="Ramirez L."/>
            <person name="Alfaro M."/>
            <person name="Sun H."/>
            <person name="Tritt A."/>
            <person name="Yoshinaga Y."/>
            <person name="Zwiers L.-H."/>
            <person name="Turgeon B.G."/>
            <person name="Goodwin S.B."/>
            <person name="Spatafora J.W."/>
            <person name="Crous P.W."/>
            <person name="Grigoriev I.V."/>
        </authorList>
    </citation>
    <scope>NUCLEOTIDE SEQUENCE</scope>
    <source>
        <strain evidence="3">CBS 394.84</strain>
    </source>
</reference>
<keyword evidence="4" id="KW-1185">Reference proteome</keyword>
<feature type="transmembrane region" description="Helical" evidence="2">
    <location>
        <begin position="118"/>
        <end position="140"/>
    </location>
</feature>
<feature type="transmembrane region" description="Helical" evidence="2">
    <location>
        <begin position="596"/>
        <end position="615"/>
    </location>
</feature>
<keyword evidence="2" id="KW-0472">Membrane</keyword>
<name>A0A9P4L6A7_9PLEO</name>
<feature type="transmembrane region" description="Helical" evidence="2">
    <location>
        <begin position="233"/>
        <end position="255"/>
    </location>
</feature>
<evidence type="ECO:0000313" key="4">
    <source>
        <dbReference type="Proteomes" id="UP000800039"/>
    </source>
</evidence>
<dbReference type="EMBL" id="ML976617">
    <property type="protein sequence ID" value="KAF1843605.1"/>
    <property type="molecule type" value="Genomic_DNA"/>
</dbReference>
<feature type="transmembrane region" description="Helical" evidence="2">
    <location>
        <begin position="635"/>
        <end position="652"/>
    </location>
</feature>
<keyword evidence="2" id="KW-1133">Transmembrane helix</keyword>
<protein>
    <submittedName>
        <fullName evidence="3">Uncharacterized protein</fullName>
    </submittedName>
</protein>
<evidence type="ECO:0000256" key="1">
    <source>
        <dbReference type="SAM" id="MobiDB-lite"/>
    </source>
</evidence>
<feature type="region of interest" description="Disordered" evidence="1">
    <location>
        <begin position="530"/>
        <end position="578"/>
    </location>
</feature>
<evidence type="ECO:0000313" key="3">
    <source>
        <dbReference type="EMBL" id="KAF1843605.1"/>
    </source>
</evidence>